<accession>A0ABU3KL98</accession>
<dbReference type="EMBL" id="JAVBIK010000001">
    <property type="protein sequence ID" value="MDT7518143.1"/>
    <property type="molecule type" value="Genomic_DNA"/>
</dbReference>
<comment type="caution">
    <text evidence="1">The sequence shown here is derived from an EMBL/GenBank/DDBJ whole genome shotgun (WGS) entry which is preliminary data.</text>
</comment>
<evidence type="ECO:0000313" key="1">
    <source>
        <dbReference type="EMBL" id="MDT7518143.1"/>
    </source>
</evidence>
<sequence>MIAKNYLKHPEALRFQRELFHNGFKNSPRIMRLMECVFNFAPTTPQWAKDLARKARQLVQAWKSAQISVNFLGRAVAEKTNRLSIRGYVWEGYKLTPFFQGLVDSGRSWESIVQDDAYFRDF</sequence>
<reference evidence="1 2" key="1">
    <citation type="submission" date="2023-08" db="EMBL/GenBank/DDBJ databases">
        <title>Rhodoferax potami sp. nov. and Rhodoferax mekongensis sp. nov., isolated from the Mekong River in Thailand.</title>
        <authorList>
            <person name="Kitikhun S."/>
            <person name="Charoenyingcharoen P."/>
            <person name="Siriarchawattana P."/>
            <person name="Likhitrattanapisal S."/>
            <person name="Nilsakha T."/>
            <person name="Chanpet A."/>
            <person name="Rattanawaree P."/>
            <person name="Ingsriswang S."/>
        </authorList>
    </citation>
    <scope>NUCLEOTIDE SEQUENCE [LARGE SCALE GENOMIC DNA]</scope>
    <source>
        <strain evidence="1 2">TBRC 17660</strain>
    </source>
</reference>
<dbReference type="RefSeq" id="WP_313873923.1">
    <property type="nucleotide sequence ID" value="NZ_JAVBIK010000001.1"/>
</dbReference>
<evidence type="ECO:0008006" key="3">
    <source>
        <dbReference type="Google" id="ProtNLM"/>
    </source>
</evidence>
<organism evidence="1 2">
    <name type="scientific">Rhodoferax potami</name>
    <dbReference type="NCBI Taxonomy" id="3068338"/>
    <lineage>
        <taxon>Bacteria</taxon>
        <taxon>Pseudomonadati</taxon>
        <taxon>Pseudomonadota</taxon>
        <taxon>Betaproteobacteria</taxon>
        <taxon>Burkholderiales</taxon>
        <taxon>Comamonadaceae</taxon>
        <taxon>Rhodoferax</taxon>
    </lineage>
</organism>
<protein>
    <recommendedName>
        <fullName evidence="3">Transposase</fullName>
    </recommendedName>
</protein>
<name>A0ABU3KL98_9BURK</name>
<proteinExistence type="predicted"/>
<gene>
    <name evidence="1" type="ORF">RAE19_05245</name>
</gene>
<keyword evidence="2" id="KW-1185">Reference proteome</keyword>
<evidence type="ECO:0000313" key="2">
    <source>
        <dbReference type="Proteomes" id="UP001321700"/>
    </source>
</evidence>
<dbReference type="Proteomes" id="UP001321700">
    <property type="component" value="Unassembled WGS sequence"/>
</dbReference>